<keyword evidence="1" id="KW-1133">Transmembrane helix</keyword>
<sequence>MKLEDKFHELPEQHRALLVVMFLLVVAGVLYGMFFLRPQWKAFSELVSEHASVDKKLSDSSWPKDSARLNSLLQSYQQKLVGMKKSVKDGDAAVPSLFAADTRDLGLQDKAELVMKHATSMFDQNIINAYGDATNFVTKASQTEYKDLYDRTDSMLQGMRVVLEPSIFGMDESTAEPEKYQMILKLWTVQEVVRRARDNNLRVANDPSLTRAGLGRPSKISVLPMISYSLDPQDKEPYLLEFPVRLQVEGTMDNFIKFVQSLQTEECFLPMKQMELLAEQPQPALQILVDPDGTVNRVFKTPRGEVKRPTGENGLLELRNITAVVVCSSFFRPTPGTPVRSSRRQVIEPKPAGI</sequence>
<evidence type="ECO:0000313" key="3">
    <source>
        <dbReference type="Proteomes" id="UP001238163"/>
    </source>
</evidence>
<keyword evidence="1" id="KW-0472">Membrane</keyword>
<name>A0AAE3VEF0_9BACT</name>
<dbReference type="RefSeq" id="WP_307260059.1">
    <property type="nucleotide sequence ID" value="NZ_JAUSVL010000001.1"/>
</dbReference>
<comment type="caution">
    <text evidence="2">The sequence shown here is derived from an EMBL/GenBank/DDBJ whole genome shotgun (WGS) entry which is preliminary data.</text>
</comment>
<keyword evidence="3" id="KW-1185">Reference proteome</keyword>
<accession>A0AAE3VEF0</accession>
<feature type="transmembrane region" description="Helical" evidence="1">
    <location>
        <begin position="16"/>
        <end position="36"/>
    </location>
</feature>
<dbReference type="Proteomes" id="UP001238163">
    <property type="component" value="Unassembled WGS sequence"/>
</dbReference>
<evidence type="ECO:0000313" key="2">
    <source>
        <dbReference type="EMBL" id="MDQ0288724.1"/>
    </source>
</evidence>
<reference evidence="2" key="1">
    <citation type="submission" date="2023-07" db="EMBL/GenBank/DDBJ databases">
        <title>Genomic Encyclopedia of Type Strains, Phase IV (KMG-IV): sequencing the most valuable type-strain genomes for metagenomic binning, comparative biology and taxonomic classification.</title>
        <authorList>
            <person name="Goeker M."/>
        </authorList>
    </citation>
    <scope>NUCLEOTIDE SEQUENCE</scope>
    <source>
        <strain evidence="2">DSM 24202</strain>
    </source>
</reference>
<protein>
    <submittedName>
        <fullName evidence="2">Tfp pilus assembly protein PilO</fullName>
    </submittedName>
</protein>
<dbReference type="AlphaFoldDB" id="A0AAE3VEF0"/>
<dbReference type="EMBL" id="JAUSVL010000001">
    <property type="protein sequence ID" value="MDQ0288724.1"/>
    <property type="molecule type" value="Genomic_DNA"/>
</dbReference>
<organism evidence="2 3">
    <name type="scientific">Oligosphaera ethanolica</name>
    <dbReference type="NCBI Taxonomy" id="760260"/>
    <lineage>
        <taxon>Bacteria</taxon>
        <taxon>Pseudomonadati</taxon>
        <taxon>Lentisphaerota</taxon>
        <taxon>Oligosphaeria</taxon>
        <taxon>Oligosphaerales</taxon>
        <taxon>Oligosphaeraceae</taxon>
        <taxon>Oligosphaera</taxon>
    </lineage>
</organism>
<gene>
    <name evidence="2" type="ORF">J3R75_000831</name>
</gene>
<proteinExistence type="predicted"/>
<evidence type="ECO:0000256" key="1">
    <source>
        <dbReference type="SAM" id="Phobius"/>
    </source>
</evidence>
<keyword evidence="1" id="KW-0812">Transmembrane</keyword>